<feature type="region of interest" description="Disordered" evidence="1">
    <location>
        <begin position="134"/>
        <end position="153"/>
    </location>
</feature>
<evidence type="ECO:0000256" key="1">
    <source>
        <dbReference type="SAM" id="MobiDB-lite"/>
    </source>
</evidence>
<keyword evidence="3" id="KW-1185">Reference proteome</keyword>
<organism evidence="2 3">
    <name type="scientific">Mycena chlorophos</name>
    <name type="common">Agaric fungus</name>
    <name type="synonym">Agaricus chlorophos</name>
    <dbReference type="NCBI Taxonomy" id="658473"/>
    <lineage>
        <taxon>Eukaryota</taxon>
        <taxon>Fungi</taxon>
        <taxon>Dikarya</taxon>
        <taxon>Basidiomycota</taxon>
        <taxon>Agaricomycotina</taxon>
        <taxon>Agaricomycetes</taxon>
        <taxon>Agaricomycetidae</taxon>
        <taxon>Agaricales</taxon>
        <taxon>Marasmiineae</taxon>
        <taxon>Mycenaceae</taxon>
        <taxon>Mycena</taxon>
    </lineage>
</organism>
<proteinExistence type="predicted"/>
<evidence type="ECO:0000313" key="3">
    <source>
        <dbReference type="Proteomes" id="UP000815677"/>
    </source>
</evidence>
<dbReference type="Proteomes" id="UP000815677">
    <property type="component" value="Unassembled WGS sequence"/>
</dbReference>
<evidence type="ECO:0000313" key="2">
    <source>
        <dbReference type="EMBL" id="GAT43272.1"/>
    </source>
</evidence>
<reference evidence="2" key="1">
    <citation type="submission" date="2014-09" db="EMBL/GenBank/DDBJ databases">
        <title>Genome sequence of the luminous mushroom Mycena chlorophos for searching fungal bioluminescence genes.</title>
        <authorList>
            <person name="Tanaka Y."/>
            <person name="Kasuga D."/>
            <person name="Oba Y."/>
            <person name="Hase S."/>
            <person name="Sato K."/>
            <person name="Oba Y."/>
            <person name="Sakakibara Y."/>
        </authorList>
    </citation>
    <scope>NUCLEOTIDE SEQUENCE</scope>
</reference>
<accession>A0ABQ0KX60</accession>
<protein>
    <submittedName>
        <fullName evidence="2">Uncharacterized protein</fullName>
    </submittedName>
</protein>
<dbReference type="EMBL" id="DF838799">
    <property type="protein sequence ID" value="GAT43272.1"/>
    <property type="molecule type" value="Genomic_DNA"/>
</dbReference>
<sequence>MLDEQRRPAAPAPELRRRHLRTVVVRPLILGQRRRLAPKAMQTPAGHTGDAVFAHAGFSSPARALQDLAYPSERRGWYWCKSRCRSLEEEHGLVGLWSWTPMSDDPLRDNGFTRPNTNSVLWPIVASYPSRHQGGSACFSGRPTRAPGSGLGA</sequence>
<gene>
    <name evidence="2" type="ORF">MCHLO_00961</name>
</gene>
<name>A0ABQ0KX60_MYCCL</name>